<dbReference type="EMBL" id="LVVM01001391">
    <property type="protein sequence ID" value="OJA18647.1"/>
    <property type="molecule type" value="Genomic_DNA"/>
</dbReference>
<protein>
    <submittedName>
        <fullName evidence="1">Uncharacterized protein</fullName>
    </submittedName>
</protein>
<proteinExistence type="predicted"/>
<organism evidence="1 2">
    <name type="scientific">Rhizopogon vesiculosus</name>
    <dbReference type="NCBI Taxonomy" id="180088"/>
    <lineage>
        <taxon>Eukaryota</taxon>
        <taxon>Fungi</taxon>
        <taxon>Dikarya</taxon>
        <taxon>Basidiomycota</taxon>
        <taxon>Agaricomycotina</taxon>
        <taxon>Agaricomycetes</taxon>
        <taxon>Agaricomycetidae</taxon>
        <taxon>Boletales</taxon>
        <taxon>Suillineae</taxon>
        <taxon>Rhizopogonaceae</taxon>
        <taxon>Rhizopogon</taxon>
    </lineage>
</organism>
<gene>
    <name evidence="1" type="ORF">AZE42_10846</name>
</gene>
<sequence>MFISTVLISTGRIYPGQLTNPGLARVLRCQALELQVVKLTMECHDTLSSALHDFSSHHQSTIVLAPPNTRFCHWRSAHGTFFLRFPSRAHVLILARLS</sequence>
<dbReference type="Proteomes" id="UP000183567">
    <property type="component" value="Unassembled WGS sequence"/>
</dbReference>
<keyword evidence="2" id="KW-1185">Reference proteome</keyword>
<reference evidence="1 2" key="1">
    <citation type="submission" date="2016-03" db="EMBL/GenBank/DDBJ databases">
        <title>Comparative genomics of the ectomycorrhizal sister species Rhizopogon vinicolor and Rhizopogon vesiculosus (Basidiomycota: Boletales) reveals a divergence of the mating type B locus.</title>
        <authorList>
            <person name="Mujic A.B."/>
            <person name="Kuo A."/>
            <person name="Tritt A."/>
            <person name="Lipzen A."/>
            <person name="Chen C."/>
            <person name="Johnson J."/>
            <person name="Sharma A."/>
            <person name="Barry K."/>
            <person name="Grigoriev I.V."/>
            <person name="Spatafora J.W."/>
        </authorList>
    </citation>
    <scope>NUCLEOTIDE SEQUENCE [LARGE SCALE GENOMIC DNA]</scope>
    <source>
        <strain evidence="1 2">AM-OR11-056</strain>
    </source>
</reference>
<accession>A0A1J8QDB7</accession>
<name>A0A1J8QDB7_9AGAM</name>
<dbReference type="AlphaFoldDB" id="A0A1J8QDB7"/>
<evidence type="ECO:0000313" key="2">
    <source>
        <dbReference type="Proteomes" id="UP000183567"/>
    </source>
</evidence>
<comment type="caution">
    <text evidence="1">The sequence shown here is derived from an EMBL/GenBank/DDBJ whole genome shotgun (WGS) entry which is preliminary data.</text>
</comment>
<evidence type="ECO:0000313" key="1">
    <source>
        <dbReference type="EMBL" id="OJA18647.1"/>
    </source>
</evidence>